<keyword evidence="6 7" id="KW-0472">Membrane</keyword>
<feature type="transmembrane region" description="Helical" evidence="7">
    <location>
        <begin position="46"/>
        <end position="65"/>
    </location>
</feature>
<dbReference type="EMBL" id="FNAP01000005">
    <property type="protein sequence ID" value="SDE29515.1"/>
    <property type="molecule type" value="Genomic_DNA"/>
</dbReference>
<keyword evidence="3" id="KW-1003">Cell membrane</keyword>
<keyword evidence="9" id="KW-1185">Reference proteome</keyword>
<organism evidence="8 9">
    <name type="scientific">Rhodospira trueperi</name>
    <dbReference type="NCBI Taxonomy" id="69960"/>
    <lineage>
        <taxon>Bacteria</taxon>
        <taxon>Pseudomonadati</taxon>
        <taxon>Pseudomonadota</taxon>
        <taxon>Alphaproteobacteria</taxon>
        <taxon>Rhodospirillales</taxon>
        <taxon>Rhodospirillaceae</taxon>
        <taxon>Rhodospira</taxon>
    </lineage>
</organism>
<proteinExistence type="predicted"/>
<evidence type="ECO:0000256" key="3">
    <source>
        <dbReference type="ARBA" id="ARBA00022475"/>
    </source>
</evidence>
<keyword evidence="2" id="KW-0813">Transport</keyword>
<dbReference type="Proteomes" id="UP000199412">
    <property type="component" value="Unassembled WGS sequence"/>
</dbReference>
<comment type="subcellular location">
    <subcellularLocation>
        <location evidence="1">Cell membrane</location>
        <topology evidence="1">Multi-pass membrane protein</topology>
    </subcellularLocation>
</comment>
<protein>
    <submittedName>
        <fullName evidence="8">sn-glycerol 3-phosphate transport system permease protein</fullName>
    </submittedName>
</protein>
<keyword evidence="4 7" id="KW-0812">Transmembrane</keyword>
<dbReference type="GO" id="GO:0005886">
    <property type="term" value="C:plasma membrane"/>
    <property type="evidence" value="ECO:0007669"/>
    <property type="project" value="UniProtKB-SubCell"/>
</dbReference>
<reference evidence="8 9" key="1">
    <citation type="submission" date="2016-10" db="EMBL/GenBank/DDBJ databases">
        <authorList>
            <person name="de Groot N.N."/>
        </authorList>
    </citation>
    <scope>NUCLEOTIDE SEQUENCE [LARGE SCALE GENOMIC DNA]</scope>
    <source>
        <strain evidence="8 9">ATCC 700224</strain>
    </source>
</reference>
<evidence type="ECO:0000313" key="9">
    <source>
        <dbReference type="Proteomes" id="UP000199412"/>
    </source>
</evidence>
<evidence type="ECO:0000256" key="5">
    <source>
        <dbReference type="ARBA" id="ARBA00022989"/>
    </source>
</evidence>
<dbReference type="STRING" id="69960.SAMN05421720_105140"/>
<dbReference type="SUPFAM" id="SSF161098">
    <property type="entry name" value="MetI-like"/>
    <property type="match status" value="1"/>
</dbReference>
<sequence length="79" mass="8524">MGWCRSVTTGTLCLWPLVVTHSVETRPLTVGLGVFGAPETGVDWSVVSAATLLSVAPSMLAFLLFQRQFVQSFIRAGVR</sequence>
<evidence type="ECO:0000256" key="6">
    <source>
        <dbReference type="ARBA" id="ARBA00023136"/>
    </source>
</evidence>
<gene>
    <name evidence="8" type="ORF">SAMN05421720_105140</name>
</gene>
<dbReference type="AlphaFoldDB" id="A0A1G7BTJ3"/>
<dbReference type="PANTHER" id="PTHR43744">
    <property type="entry name" value="ABC TRANSPORTER PERMEASE PROTEIN MG189-RELATED-RELATED"/>
    <property type="match status" value="1"/>
</dbReference>
<evidence type="ECO:0000256" key="4">
    <source>
        <dbReference type="ARBA" id="ARBA00022692"/>
    </source>
</evidence>
<evidence type="ECO:0000313" key="8">
    <source>
        <dbReference type="EMBL" id="SDE29515.1"/>
    </source>
</evidence>
<keyword evidence="5 7" id="KW-1133">Transmembrane helix</keyword>
<dbReference type="InterPro" id="IPR035906">
    <property type="entry name" value="MetI-like_sf"/>
</dbReference>
<name>A0A1G7BTJ3_9PROT</name>
<evidence type="ECO:0000256" key="1">
    <source>
        <dbReference type="ARBA" id="ARBA00004651"/>
    </source>
</evidence>
<evidence type="ECO:0000256" key="2">
    <source>
        <dbReference type="ARBA" id="ARBA00022448"/>
    </source>
</evidence>
<evidence type="ECO:0000256" key="7">
    <source>
        <dbReference type="SAM" id="Phobius"/>
    </source>
</evidence>
<accession>A0A1G7BTJ3</accession>
<dbReference type="PANTHER" id="PTHR43744:SF3">
    <property type="entry name" value="LACTOSE TRANSPORT SYSTEM PERMEASE PROTEIN LACG"/>
    <property type="match status" value="1"/>
</dbReference>